<organism evidence="2 3">
    <name type="scientific">Luteimicrobium subarcticum</name>
    <dbReference type="NCBI Taxonomy" id="620910"/>
    <lineage>
        <taxon>Bacteria</taxon>
        <taxon>Bacillati</taxon>
        <taxon>Actinomycetota</taxon>
        <taxon>Actinomycetes</taxon>
        <taxon>Micrococcales</taxon>
        <taxon>Luteimicrobium</taxon>
    </lineage>
</organism>
<dbReference type="AlphaFoldDB" id="A0A2M8WW08"/>
<dbReference type="Gene3D" id="2.60.60.30">
    <property type="entry name" value="sav2460 like domains"/>
    <property type="match status" value="1"/>
</dbReference>
<evidence type="ECO:0000313" key="3">
    <source>
        <dbReference type="Proteomes" id="UP000231586"/>
    </source>
</evidence>
<proteinExistence type="predicted"/>
<comment type="caution">
    <text evidence="2">The sequence shown here is derived from an EMBL/GenBank/DDBJ whole genome shotgun (WGS) entry which is preliminary data.</text>
</comment>
<evidence type="ECO:0000259" key="1">
    <source>
        <dbReference type="Pfam" id="PF02342"/>
    </source>
</evidence>
<dbReference type="EMBL" id="PGTZ01000006">
    <property type="protein sequence ID" value="PJI95104.1"/>
    <property type="molecule type" value="Genomic_DNA"/>
</dbReference>
<accession>A0A2M8WW08</accession>
<dbReference type="InterPro" id="IPR003325">
    <property type="entry name" value="TerD"/>
</dbReference>
<gene>
    <name evidence="2" type="ORF">CLV34_0957</name>
</gene>
<dbReference type="Proteomes" id="UP000231586">
    <property type="component" value="Unassembled WGS sequence"/>
</dbReference>
<sequence>MAISLSKGQTINLSKATTDGGEQGLTHVRLGLGWDTKKVEKKGLFGGSKVVQKSIDLDASALLIGGGQVQDTVYFRQLRSKDGSLQHTGDNLTGRGDGDDESIVVDLTAVHPAVEHIVFTVNSYSGQTFAEVDNAYVRVVDSSAGDAELARYTLTGSGPHTALVMAKVSRTTQGWQLTALGTAGNGRTVQQLAPLALQAV</sequence>
<dbReference type="PANTHER" id="PTHR32097:SF17">
    <property type="entry name" value="CAMP-BINDING PROTEIN 1-RELATED"/>
    <property type="match status" value="1"/>
</dbReference>
<dbReference type="InterPro" id="IPR051324">
    <property type="entry name" value="Stress/Tellurium_Resist"/>
</dbReference>
<evidence type="ECO:0000313" key="2">
    <source>
        <dbReference type="EMBL" id="PJI95104.1"/>
    </source>
</evidence>
<name>A0A2M8WW08_9MICO</name>
<dbReference type="CDD" id="cd06974">
    <property type="entry name" value="TerD_like"/>
    <property type="match status" value="1"/>
</dbReference>
<dbReference type="OrthoDB" id="56224at2"/>
<feature type="domain" description="TerD" evidence="1">
    <location>
        <begin position="1"/>
        <end position="192"/>
    </location>
</feature>
<dbReference type="RefSeq" id="WP_100349020.1">
    <property type="nucleotide sequence ID" value="NZ_PGTZ01000006.1"/>
</dbReference>
<dbReference type="PANTHER" id="PTHR32097">
    <property type="entry name" value="CAMP-BINDING PROTEIN 1-RELATED"/>
    <property type="match status" value="1"/>
</dbReference>
<reference evidence="2 3" key="1">
    <citation type="submission" date="2017-11" db="EMBL/GenBank/DDBJ databases">
        <title>Genomic Encyclopedia of Archaeal and Bacterial Type Strains, Phase II (KMG-II): From Individual Species to Whole Genera.</title>
        <authorList>
            <person name="Goeker M."/>
        </authorList>
    </citation>
    <scope>NUCLEOTIDE SEQUENCE [LARGE SCALE GENOMIC DNA]</scope>
    <source>
        <strain evidence="2 3">DSM 22413</strain>
    </source>
</reference>
<dbReference type="Pfam" id="PF02342">
    <property type="entry name" value="TerD"/>
    <property type="match status" value="1"/>
</dbReference>
<keyword evidence="3" id="KW-1185">Reference proteome</keyword>
<protein>
    <submittedName>
        <fullName evidence="2">Tellurium resistance protein TerZ</fullName>
    </submittedName>
</protein>